<feature type="transmembrane region" description="Helical" evidence="5">
    <location>
        <begin position="15"/>
        <end position="34"/>
    </location>
</feature>
<gene>
    <name evidence="6" type="ORF">BAE44_0009363</name>
</gene>
<feature type="transmembrane region" description="Helical" evidence="5">
    <location>
        <begin position="95"/>
        <end position="116"/>
    </location>
</feature>
<keyword evidence="2 5" id="KW-0812">Transmembrane</keyword>
<dbReference type="InterPro" id="IPR030184">
    <property type="entry name" value="WAT1-related"/>
</dbReference>
<feature type="transmembrane region" description="Helical" evidence="5">
    <location>
        <begin position="46"/>
        <end position="67"/>
    </location>
</feature>
<evidence type="ECO:0000313" key="7">
    <source>
        <dbReference type="Proteomes" id="UP000095767"/>
    </source>
</evidence>
<dbReference type="EMBL" id="LWDX02027235">
    <property type="protein sequence ID" value="OEL29614.1"/>
    <property type="molecule type" value="Genomic_DNA"/>
</dbReference>
<dbReference type="STRING" id="888268.A0A1E5VWW2"/>
<protein>
    <recommendedName>
        <fullName evidence="8">WAT1-related protein</fullName>
    </recommendedName>
</protein>
<accession>A0A1E5VWW2</accession>
<name>A0A1E5VWW2_9POAL</name>
<evidence type="ECO:0000256" key="1">
    <source>
        <dbReference type="ARBA" id="ARBA00004141"/>
    </source>
</evidence>
<comment type="subcellular location">
    <subcellularLocation>
        <location evidence="1">Membrane</location>
        <topology evidence="1">Multi-pass membrane protein</topology>
    </subcellularLocation>
</comment>
<evidence type="ECO:0008006" key="8">
    <source>
        <dbReference type="Google" id="ProtNLM"/>
    </source>
</evidence>
<evidence type="ECO:0000256" key="5">
    <source>
        <dbReference type="SAM" id="Phobius"/>
    </source>
</evidence>
<sequence>MFLTLLQMVDQSGGWKPALAVVLSELFNTGTILLSKVAIDGGTFIFSLLFYRSILGAVFTMPFALFFESGKWKDLDKRALGWLFLNALAGSNDGYGVLTVISLIYQIFIAHVIVLLRAMGQSCLLCIFASLTPLVTFVMSILLGMEKLRLRSKEGSSKVTGVLVCFGGALLISLYKGKVLLLCYAIFTFELQAVFGTAAKYWLNLYAVEKRGPVYPPMFSTLSAVFIIILGTLLLGESLTVGR</sequence>
<evidence type="ECO:0000256" key="2">
    <source>
        <dbReference type="ARBA" id="ARBA00022692"/>
    </source>
</evidence>
<comment type="caution">
    <text evidence="6">The sequence shown here is derived from an EMBL/GenBank/DDBJ whole genome shotgun (WGS) entry which is preliminary data.</text>
</comment>
<dbReference type="SUPFAM" id="SSF103481">
    <property type="entry name" value="Multidrug resistance efflux transporter EmrE"/>
    <property type="match status" value="1"/>
</dbReference>
<reference evidence="6 7" key="1">
    <citation type="submission" date="2016-09" db="EMBL/GenBank/DDBJ databases">
        <title>The draft genome of Dichanthelium oligosanthes: A C3 panicoid grass species.</title>
        <authorList>
            <person name="Studer A.J."/>
            <person name="Schnable J.C."/>
            <person name="Brutnell T.P."/>
        </authorList>
    </citation>
    <scope>NUCLEOTIDE SEQUENCE [LARGE SCALE GENOMIC DNA]</scope>
    <source>
        <strain evidence="7">cv. Kellogg 1175</strain>
        <tissue evidence="6">Leaf</tissue>
    </source>
</reference>
<keyword evidence="3 5" id="KW-1133">Transmembrane helix</keyword>
<evidence type="ECO:0000256" key="4">
    <source>
        <dbReference type="ARBA" id="ARBA00023136"/>
    </source>
</evidence>
<feature type="transmembrane region" description="Helical" evidence="5">
    <location>
        <begin position="181"/>
        <end position="203"/>
    </location>
</feature>
<keyword evidence="7" id="KW-1185">Reference proteome</keyword>
<organism evidence="6 7">
    <name type="scientific">Dichanthelium oligosanthes</name>
    <dbReference type="NCBI Taxonomy" id="888268"/>
    <lineage>
        <taxon>Eukaryota</taxon>
        <taxon>Viridiplantae</taxon>
        <taxon>Streptophyta</taxon>
        <taxon>Embryophyta</taxon>
        <taxon>Tracheophyta</taxon>
        <taxon>Spermatophyta</taxon>
        <taxon>Magnoliopsida</taxon>
        <taxon>Liliopsida</taxon>
        <taxon>Poales</taxon>
        <taxon>Poaceae</taxon>
        <taxon>PACMAD clade</taxon>
        <taxon>Panicoideae</taxon>
        <taxon>Panicodae</taxon>
        <taxon>Paniceae</taxon>
        <taxon>Dichantheliinae</taxon>
        <taxon>Dichanthelium</taxon>
    </lineage>
</organism>
<dbReference type="GO" id="GO:0022857">
    <property type="term" value="F:transmembrane transporter activity"/>
    <property type="evidence" value="ECO:0007669"/>
    <property type="project" value="InterPro"/>
</dbReference>
<evidence type="ECO:0000313" key="6">
    <source>
        <dbReference type="EMBL" id="OEL29614.1"/>
    </source>
</evidence>
<keyword evidence="4 5" id="KW-0472">Membrane</keyword>
<feature type="transmembrane region" description="Helical" evidence="5">
    <location>
        <begin position="215"/>
        <end position="236"/>
    </location>
</feature>
<dbReference type="GO" id="GO:0016020">
    <property type="term" value="C:membrane"/>
    <property type="evidence" value="ECO:0007669"/>
    <property type="project" value="InterPro"/>
</dbReference>
<dbReference type="InterPro" id="IPR037185">
    <property type="entry name" value="EmrE-like"/>
</dbReference>
<dbReference type="AlphaFoldDB" id="A0A1E5VWW2"/>
<evidence type="ECO:0000256" key="3">
    <source>
        <dbReference type="ARBA" id="ARBA00022989"/>
    </source>
</evidence>
<dbReference type="Proteomes" id="UP000095767">
    <property type="component" value="Unassembled WGS sequence"/>
</dbReference>
<dbReference type="PANTHER" id="PTHR31218">
    <property type="entry name" value="WAT1-RELATED PROTEIN"/>
    <property type="match status" value="1"/>
</dbReference>
<dbReference type="OrthoDB" id="670984at2759"/>
<feature type="transmembrane region" description="Helical" evidence="5">
    <location>
        <begin position="123"/>
        <end position="143"/>
    </location>
</feature>
<proteinExistence type="predicted"/>
<feature type="transmembrane region" description="Helical" evidence="5">
    <location>
        <begin position="155"/>
        <end position="174"/>
    </location>
</feature>